<dbReference type="GO" id="GO:0015074">
    <property type="term" value="P:DNA integration"/>
    <property type="evidence" value="ECO:0007669"/>
    <property type="project" value="UniProtKB-KW"/>
</dbReference>
<gene>
    <name evidence="7" type="ORF">AWB67_06983</name>
</gene>
<dbReference type="RefSeq" id="WP_087660468.1">
    <property type="nucleotide sequence ID" value="NZ_FCOL02000180.1"/>
</dbReference>
<dbReference type="Proteomes" id="UP000054925">
    <property type="component" value="Unassembled WGS sequence"/>
</dbReference>
<keyword evidence="8" id="KW-1185">Reference proteome</keyword>
<protein>
    <submittedName>
        <fullName evidence="7">Integrase family protein</fullName>
    </submittedName>
</protein>
<evidence type="ECO:0000259" key="5">
    <source>
        <dbReference type="PROSITE" id="PS51898"/>
    </source>
</evidence>
<dbReference type="Gene3D" id="1.10.150.130">
    <property type="match status" value="1"/>
</dbReference>
<comment type="caution">
    <text evidence="7">The sequence shown here is derived from an EMBL/GenBank/DDBJ whole genome shotgun (WGS) entry which is preliminary data.</text>
</comment>
<dbReference type="InterPro" id="IPR044068">
    <property type="entry name" value="CB"/>
</dbReference>
<evidence type="ECO:0000313" key="8">
    <source>
        <dbReference type="Proteomes" id="UP000054925"/>
    </source>
</evidence>
<dbReference type="InterPro" id="IPR011010">
    <property type="entry name" value="DNA_brk_join_enz"/>
</dbReference>
<dbReference type="SUPFAM" id="SSF56349">
    <property type="entry name" value="DNA breaking-rejoining enzymes"/>
    <property type="match status" value="1"/>
</dbReference>
<proteinExistence type="predicted"/>
<dbReference type="PANTHER" id="PTHR30349">
    <property type="entry name" value="PHAGE INTEGRASE-RELATED"/>
    <property type="match status" value="1"/>
</dbReference>
<keyword evidence="1" id="KW-0229">DNA integration</keyword>
<dbReference type="PROSITE" id="PS51900">
    <property type="entry name" value="CB"/>
    <property type="match status" value="1"/>
</dbReference>
<evidence type="ECO:0000256" key="4">
    <source>
        <dbReference type="PROSITE-ProRule" id="PRU01248"/>
    </source>
</evidence>
<keyword evidence="3" id="KW-0233">DNA recombination</keyword>
<dbReference type="CDD" id="cd01188">
    <property type="entry name" value="INT_RitA_C_like"/>
    <property type="match status" value="1"/>
</dbReference>
<dbReference type="Pfam" id="PF00589">
    <property type="entry name" value="Phage_integrase"/>
    <property type="match status" value="1"/>
</dbReference>
<dbReference type="PROSITE" id="PS51898">
    <property type="entry name" value="TYR_RECOMBINASE"/>
    <property type="match status" value="1"/>
</dbReference>
<evidence type="ECO:0000259" key="6">
    <source>
        <dbReference type="PROSITE" id="PS51900"/>
    </source>
</evidence>
<keyword evidence="2 4" id="KW-0238">DNA-binding</keyword>
<dbReference type="PANTHER" id="PTHR30349:SF90">
    <property type="entry name" value="TYROSINE RECOMBINASE XERD"/>
    <property type="match status" value="1"/>
</dbReference>
<dbReference type="EMBL" id="FCOL02000180">
    <property type="protein sequence ID" value="SAL85586.1"/>
    <property type="molecule type" value="Genomic_DNA"/>
</dbReference>
<dbReference type="GO" id="GO:0003677">
    <property type="term" value="F:DNA binding"/>
    <property type="evidence" value="ECO:0007669"/>
    <property type="project" value="UniProtKB-UniRule"/>
</dbReference>
<organism evidence="7 8">
    <name type="scientific">Caballeronia terrestris</name>
    <dbReference type="NCBI Taxonomy" id="1226301"/>
    <lineage>
        <taxon>Bacteria</taxon>
        <taxon>Pseudomonadati</taxon>
        <taxon>Pseudomonadota</taxon>
        <taxon>Betaproteobacteria</taxon>
        <taxon>Burkholderiales</taxon>
        <taxon>Burkholderiaceae</taxon>
        <taxon>Caballeronia</taxon>
    </lineage>
</organism>
<evidence type="ECO:0000256" key="2">
    <source>
        <dbReference type="ARBA" id="ARBA00023125"/>
    </source>
</evidence>
<name>A0A158KWP1_9BURK</name>
<evidence type="ECO:0000256" key="3">
    <source>
        <dbReference type="ARBA" id="ARBA00023172"/>
    </source>
</evidence>
<dbReference type="InterPro" id="IPR013762">
    <property type="entry name" value="Integrase-like_cat_sf"/>
</dbReference>
<reference evidence="7" key="1">
    <citation type="submission" date="2016-01" db="EMBL/GenBank/DDBJ databases">
        <authorList>
            <person name="Peeters C."/>
        </authorList>
    </citation>
    <scope>NUCLEOTIDE SEQUENCE [LARGE SCALE GENOMIC DNA]</scope>
    <source>
        <strain evidence="7">LMG 22937</strain>
    </source>
</reference>
<dbReference type="InterPro" id="IPR002104">
    <property type="entry name" value="Integrase_catalytic"/>
</dbReference>
<dbReference type="GO" id="GO:0006310">
    <property type="term" value="P:DNA recombination"/>
    <property type="evidence" value="ECO:0007669"/>
    <property type="project" value="UniProtKB-KW"/>
</dbReference>
<feature type="domain" description="Tyr recombinase" evidence="5">
    <location>
        <begin position="222"/>
        <end position="406"/>
    </location>
</feature>
<evidence type="ECO:0000256" key="1">
    <source>
        <dbReference type="ARBA" id="ARBA00022908"/>
    </source>
</evidence>
<dbReference type="InterPro" id="IPR050090">
    <property type="entry name" value="Tyrosine_recombinase_XerCD"/>
</dbReference>
<dbReference type="OrthoDB" id="8912821at2"/>
<dbReference type="InterPro" id="IPR010998">
    <property type="entry name" value="Integrase_recombinase_N"/>
</dbReference>
<dbReference type="Gene3D" id="1.10.443.10">
    <property type="entry name" value="Intergrase catalytic core"/>
    <property type="match status" value="1"/>
</dbReference>
<evidence type="ECO:0000313" key="7">
    <source>
        <dbReference type="EMBL" id="SAL85586.1"/>
    </source>
</evidence>
<sequence length="413" mass="46749">MLELYFKYPGVLERLRSGALGGEMDRIAARFSEIGYARASARVYLDRIARFSQFASKAGLRDSAAIGQDLVERYLLAIEAPSVRVGAQTAIRHVLRLIQERLPVAREHRTPDPDWQLLAAYDEHLCKVRGLQPRTRQGRILAARRMLGWYKEHVPGRSLSAMTGENVLALVSHLLSLSVNDYTRSATVSHVRSFLRFLRWAGLIEEELARLVPRVPCWRMAHLPPRLAWEEVRRVVDAIDVTDPSGVRDRAVLLLLATTGMRSRELRLLELQDIRWRAGEVVVRRTKARRDRVVPLLEEVGDALAEYVLHARPKTQAPQVFLCHRPPARPLRSSSTLAALVRRRLERCDLQFPRAGAHLLRHSLATQLVGQKRPIKEVADLLGHRNIDTTAIYVKVALPQLATVPLPYPGSKS</sequence>
<feature type="domain" description="Core-binding (CB)" evidence="6">
    <location>
        <begin position="112"/>
        <end position="199"/>
    </location>
</feature>
<accession>A0A158KWP1</accession>
<dbReference type="AlphaFoldDB" id="A0A158KWP1"/>